<evidence type="ECO:0000259" key="1">
    <source>
        <dbReference type="Pfam" id="PF07238"/>
    </source>
</evidence>
<feature type="domain" description="PilZ" evidence="1">
    <location>
        <begin position="15"/>
        <end position="105"/>
    </location>
</feature>
<name>F5R9J6_METUF</name>
<dbReference type="eggNOG" id="COG3215">
    <property type="taxonomic scope" value="Bacteria"/>
</dbReference>
<protein>
    <submittedName>
        <fullName evidence="2">Type 4 fimbrial biogenesis protein PilZ</fullName>
    </submittedName>
</protein>
<sequence>MSDAQMQNRRSVLSLAVNSKSVLYAAFMPFLKGGGIFLPTNRSYRLGDEVFLLLQLMDDPAKLPIQGTVAWVTPADAQGGKQQGIGLRFGDDESSKSARAKIEQVIGSYLGSSRQTHTL</sequence>
<dbReference type="STRING" id="1000565.METUNv1_00905"/>
<reference evidence="2 3" key="1">
    <citation type="journal article" date="2011" name="J. Bacteriol.">
        <title>Genome sequence of Methyloversatilis universalis FAM5T, a methylotrophic representative of the order Rhodocyclales.</title>
        <authorList>
            <person name="Kittichotirat W."/>
            <person name="Good N.M."/>
            <person name="Hall R."/>
            <person name="Bringel F."/>
            <person name="Lajus A."/>
            <person name="Medigue C."/>
            <person name="Smalley N.E."/>
            <person name="Beck D."/>
            <person name="Bumgarner R."/>
            <person name="Vuilleumier S."/>
            <person name="Kalyuzhnaya M.G."/>
        </authorList>
    </citation>
    <scope>NUCLEOTIDE SEQUENCE [LARGE SCALE GENOMIC DNA]</scope>
    <source>
        <strain evidence="3">ATCC BAA-1314 / JCM 13912 / FAM5</strain>
    </source>
</reference>
<dbReference type="Gene3D" id="2.40.10.220">
    <property type="entry name" value="predicted glycosyltransferase like domains"/>
    <property type="match status" value="1"/>
</dbReference>
<keyword evidence="3" id="KW-1185">Reference proteome</keyword>
<dbReference type="RefSeq" id="WP_008059254.1">
    <property type="nucleotide sequence ID" value="NZ_AFHG01000030.1"/>
</dbReference>
<dbReference type="Proteomes" id="UP000005019">
    <property type="component" value="Unassembled WGS sequence"/>
</dbReference>
<evidence type="ECO:0000313" key="3">
    <source>
        <dbReference type="Proteomes" id="UP000005019"/>
    </source>
</evidence>
<gene>
    <name evidence="2" type="ORF">METUNv1_00905</name>
</gene>
<evidence type="ECO:0000313" key="2">
    <source>
        <dbReference type="EMBL" id="EGK73066.1"/>
    </source>
</evidence>
<dbReference type="OrthoDB" id="5296245at2"/>
<dbReference type="Pfam" id="PF07238">
    <property type="entry name" value="PilZ"/>
    <property type="match status" value="1"/>
</dbReference>
<organism evidence="2 3">
    <name type="scientific">Methyloversatilis universalis (strain ATCC BAA-1314 / DSM 25237 / JCM 13912 / CCUG 52030 / FAM5)</name>
    <dbReference type="NCBI Taxonomy" id="1000565"/>
    <lineage>
        <taxon>Bacteria</taxon>
        <taxon>Pseudomonadati</taxon>
        <taxon>Pseudomonadota</taxon>
        <taxon>Betaproteobacteria</taxon>
        <taxon>Nitrosomonadales</taxon>
        <taxon>Sterolibacteriaceae</taxon>
        <taxon>Methyloversatilis</taxon>
    </lineage>
</organism>
<dbReference type="EMBL" id="AFHG01000030">
    <property type="protein sequence ID" value="EGK73066.1"/>
    <property type="molecule type" value="Genomic_DNA"/>
</dbReference>
<dbReference type="GO" id="GO:0035438">
    <property type="term" value="F:cyclic-di-GMP binding"/>
    <property type="evidence" value="ECO:0007669"/>
    <property type="project" value="InterPro"/>
</dbReference>
<proteinExistence type="predicted"/>
<comment type="caution">
    <text evidence="2">The sequence shown here is derived from an EMBL/GenBank/DDBJ whole genome shotgun (WGS) entry which is preliminary data.</text>
</comment>
<dbReference type="InterPro" id="IPR009875">
    <property type="entry name" value="PilZ_domain"/>
</dbReference>
<accession>F5R9J6</accession>
<dbReference type="AlphaFoldDB" id="F5R9J6"/>